<organism evidence="2">
    <name type="scientific">plant metagenome</name>
    <dbReference type="NCBI Taxonomy" id="1297885"/>
    <lineage>
        <taxon>unclassified sequences</taxon>
        <taxon>metagenomes</taxon>
        <taxon>organismal metagenomes</taxon>
    </lineage>
</organism>
<feature type="transmembrane region" description="Helical" evidence="1">
    <location>
        <begin position="335"/>
        <end position="355"/>
    </location>
</feature>
<evidence type="ECO:0000256" key="1">
    <source>
        <dbReference type="SAM" id="Phobius"/>
    </source>
</evidence>
<dbReference type="PANTHER" id="PTHR18640">
    <property type="entry name" value="SOLUTE CARRIER FAMILY 10 MEMBER 7"/>
    <property type="match status" value="1"/>
</dbReference>
<feature type="transmembrane region" description="Helical" evidence="1">
    <location>
        <begin position="260"/>
        <end position="280"/>
    </location>
</feature>
<feature type="transmembrane region" description="Helical" evidence="1">
    <location>
        <begin position="92"/>
        <end position="116"/>
    </location>
</feature>
<dbReference type="Gene3D" id="1.20.1530.20">
    <property type="match status" value="1"/>
</dbReference>
<dbReference type="PANTHER" id="PTHR18640:SF5">
    <property type="entry name" value="SODIUM_BILE ACID COTRANSPORTER 7"/>
    <property type="match status" value="1"/>
</dbReference>
<feature type="transmembrane region" description="Helical" evidence="1">
    <location>
        <begin position="152"/>
        <end position="174"/>
    </location>
</feature>
<reference evidence="2" key="1">
    <citation type="submission" date="2019-03" db="EMBL/GenBank/DDBJ databases">
        <authorList>
            <person name="Danneels B."/>
        </authorList>
    </citation>
    <scope>NUCLEOTIDE SEQUENCE</scope>
</reference>
<dbReference type="PIRSF" id="PIRSF026166">
    <property type="entry name" value="UCP026166"/>
    <property type="match status" value="1"/>
</dbReference>
<dbReference type="InterPro" id="IPR016833">
    <property type="entry name" value="Put_Na-Bile_cotransptr"/>
</dbReference>
<dbReference type="GO" id="GO:0005886">
    <property type="term" value="C:plasma membrane"/>
    <property type="evidence" value="ECO:0007669"/>
    <property type="project" value="TreeGrafter"/>
</dbReference>
<protein>
    <submittedName>
        <fullName evidence="2">Sodium - Bile acid symporter</fullName>
    </submittedName>
</protein>
<gene>
    <name evidence="2" type="ORF">DAR3_2826</name>
</gene>
<feature type="transmembrane region" description="Helical" evidence="1">
    <location>
        <begin position="286"/>
        <end position="304"/>
    </location>
</feature>
<accession>A0A484SDZ9</accession>
<feature type="transmembrane region" description="Helical" evidence="1">
    <location>
        <begin position="186"/>
        <end position="208"/>
    </location>
</feature>
<feature type="transmembrane region" description="Helical" evidence="1">
    <location>
        <begin position="220"/>
        <end position="240"/>
    </location>
</feature>
<keyword evidence="1" id="KW-0472">Membrane</keyword>
<sequence length="389" mass="40393">MTRRRPIVPPCAGLSGSPDAQAITPVCACPGHPARVAATGGGFFIAFPFLSLSLISPMSRFLPDRYTLLLIAVVAASSLFPATGQAGDVLKIATIAAISLLFFLHGARLSTAAIVAGAKHVKLHAAILACTFLLFPLLGLGMQAAFPGLLSPALWMGVIFLCLLPSTVQSSIAFTSMARGNVPGAICAATASNLLGTLVTPVLVAFVLHKQGGGSGLADAGRVMLQLLLPFALGSLMRPWIGEWARRNNKLLGKVDRGSILLAVYAAFSAAAAQGVWHSFPPQDMAVLVGINAVLLGVVLFVTARGARLLGFSKEDEITLVFCGSKKSLMSGIPLATVLFGPADMGVIVLPVMLFHQMQLMVCAVMARRYAQREDAAGDAPAAASPRGA</sequence>
<name>A0A484SDZ9_9ZZZZ</name>
<keyword evidence="1" id="KW-0812">Transmembrane</keyword>
<feature type="transmembrane region" description="Helical" evidence="1">
    <location>
        <begin position="123"/>
        <end position="146"/>
    </location>
</feature>
<dbReference type="InterPro" id="IPR038770">
    <property type="entry name" value="Na+/solute_symporter_sf"/>
</dbReference>
<proteinExistence type="predicted"/>
<dbReference type="EMBL" id="CAADIJ010000001">
    <property type="protein sequence ID" value="VFR60818.1"/>
    <property type="molecule type" value="Genomic_DNA"/>
</dbReference>
<dbReference type="AlphaFoldDB" id="A0A484SDZ9"/>
<evidence type="ECO:0000313" key="2">
    <source>
        <dbReference type="EMBL" id="VFR60818.1"/>
    </source>
</evidence>
<keyword evidence="1" id="KW-1133">Transmembrane helix</keyword>
<feature type="transmembrane region" description="Helical" evidence="1">
    <location>
        <begin position="32"/>
        <end position="55"/>
    </location>
</feature>
<dbReference type="Pfam" id="PF13593">
    <property type="entry name" value="SBF_like"/>
    <property type="match status" value="1"/>
</dbReference>